<dbReference type="Proteomes" id="UP000283433">
    <property type="component" value="Unassembled WGS sequence"/>
</dbReference>
<name>A0A419S556_9SPHI</name>
<feature type="binding site" evidence="12">
    <location>
        <position position="572"/>
    </location>
    <ligand>
        <name>Zn(2+)</name>
        <dbReference type="ChEBI" id="CHEBI:29105"/>
        <label>1</label>
    </ligand>
</feature>
<dbReference type="Pfam" id="PF18319">
    <property type="entry name" value="Zn_ribbon_PriA"/>
    <property type="match status" value="1"/>
</dbReference>
<dbReference type="GO" id="GO:0005524">
    <property type="term" value="F:ATP binding"/>
    <property type="evidence" value="ECO:0007669"/>
    <property type="project" value="UniProtKB-UniRule"/>
</dbReference>
<evidence type="ECO:0000256" key="1">
    <source>
        <dbReference type="ARBA" id="ARBA00022515"/>
    </source>
</evidence>
<dbReference type="InterPro" id="IPR042115">
    <property type="entry name" value="PriA_3primeBD_sf"/>
</dbReference>
<evidence type="ECO:0000313" key="15">
    <source>
        <dbReference type="EMBL" id="RKD15245.1"/>
    </source>
</evidence>
<evidence type="ECO:0000256" key="10">
    <source>
        <dbReference type="ARBA" id="ARBA00023235"/>
    </source>
</evidence>
<keyword evidence="9 12" id="KW-0238">DNA-binding</keyword>
<dbReference type="GO" id="GO:0043138">
    <property type="term" value="F:3'-5' DNA helicase activity"/>
    <property type="evidence" value="ECO:0007669"/>
    <property type="project" value="UniProtKB-EC"/>
</dbReference>
<feature type="binding site" evidence="12">
    <location>
        <position position="575"/>
    </location>
    <ligand>
        <name>Zn(2+)</name>
        <dbReference type="ChEBI" id="CHEBI:29105"/>
        <label>1</label>
    </ligand>
</feature>
<dbReference type="EMBL" id="MBTA01000025">
    <property type="protein sequence ID" value="RKD15245.1"/>
    <property type="molecule type" value="Genomic_DNA"/>
</dbReference>
<dbReference type="Gene3D" id="3.40.1440.60">
    <property type="entry name" value="PriA, 3(prime) DNA-binding domain"/>
    <property type="match status" value="1"/>
</dbReference>
<dbReference type="Pfam" id="PF00271">
    <property type="entry name" value="Helicase_C"/>
    <property type="match status" value="1"/>
</dbReference>
<dbReference type="GO" id="GO:0016887">
    <property type="term" value="F:ATP hydrolysis activity"/>
    <property type="evidence" value="ECO:0007669"/>
    <property type="project" value="RHEA"/>
</dbReference>
<dbReference type="InterPro" id="IPR027417">
    <property type="entry name" value="P-loop_NTPase"/>
</dbReference>
<evidence type="ECO:0000256" key="5">
    <source>
        <dbReference type="ARBA" id="ARBA00022801"/>
    </source>
</evidence>
<dbReference type="AlphaFoldDB" id="A0A419S556"/>
<dbReference type="RefSeq" id="WP_120182210.1">
    <property type="nucleotide sequence ID" value="NZ_MBTA01000025.1"/>
</dbReference>
<feature type="domain" description="Helicase ATP-binding" evidence="13">
    <location>
        <begin position="302"/>
        <end position="469"/>
    </location>
</feature>
<dbReference type="GO" id="GO:0006302">
    <property type="term" value="P:double-strand break repair"/>
    <property type="evidence" value="ECO:0007669"/>
    <property type="project" value="InterPro"/>
</dbReference>
<dbReference type="GO" id="GO:0006270">
    <property type="term" value="P:DNA replication initiation"/>
    <property type="evidence" value="ECO:0007669"/>
    <property type="project" value="TreeGrafter"/>
</dbReference>
<keyword evidence="10 12" id="KW-0413">Isomerase</keyword>
<dbReference type="SUPFAM" id="SSF52540">
    <property type="entry name" value="P-loop containing nucleoside triphosphate hydrolases"/>
    <property type="match status" value="1"/>
</dbReference>
<accession>A0A419S556</accession>
<keyword evidence="2 12" id="KW-0235">DNA replication</keyword>
<reference evidence="15 16" key="1">
    <citation type="submission" date="2016-07" db="EMBL/GenBank/DDBJ databases">
        <title>Genome of Pelobium manganitolerans.</title>
        <authorList>
            <person name="Wu S."/>
            <person name="Wang G."/>
        </authorList>
    </citation>
    <scope>NUCLEOTIDE SEQUENCE [LARGE SCALE GENOMIC DNA]</scope>
    <source>
        <strain evidence="15 16">YS-25</strain>
    </source>
</reference>
<organism evidence="15 16">
    <name type="scientific">Pelobium manganitolerans</name>
    <dbReference type="NCBI Taxonomy" id="1842495"/>
    <lineage>
        <taxon>Bacteria</taxon>
        <taxon>Pseudomonadati</taxon>
        <taxon>Bacteroidota</taxon>
        <taxon>Sphingobacteriia</taxon>
        <taxon>Sphingobacteriales</taxon>
        <taxon>Sphingobacteriaceae</taxon>
        <taxon>Pelobium</taxon>
    </lineage>
</organism>
<keyword evidence="8 12" id="KW-0067">ATP-binding</keyword>
<keyword evidence="7 12" id="KW-0862">Zinc</keyword>
<dbReference type="GO" id="GO:0006269">
    <property type="term" value="P:DNA replication, synthesis of primer"/>
    <property type="evidence" value="ECO:0007669"/>
    <property type="project" value="UniProtKB-KW"/>
</dbReference>
<dbReference type="HAMAP" id="MF_00983">
    <property type="entry name" value="PriA"/>
    <property type="match status" value="1"/>
</dbReference>
<evidence type="ECO:0000313" key="16">
    <source>
        <dbReference type="Proteomes" id="UP000283433"/>
    </source>
</evidence>
<evidence type="ECO:0000256" key="2">
    <source>
        <dbReference type="ARBA" id="ARBA00022705"/>
    </source>
</evidence>
<dbReference type="CDD" id="cd17929">
    <property type="entry name" value="DEXHc_priA"/>
    <property type="match status" value="1"/>
</dbReference>
<evidence type="ECO:0000256" key="3">
    <source>
        <dbReference type="ARBA" id="ARBA00022723"/>
    </source>
</evidence>
<comment type="catalytic activity">
    <reaction evidence="12">
        <text>Couples ATP hydrolysis with the unwinding of duplex DNA by translocating in the 3'-5' direction.</text>
        <dbReference type="EC" id="5.6.2.4"/>
    </reaction>
</comment>
<feature type="binding site" evidence="12">
    <location>
        <position position="535"/>
    </location>
    <ligand>
        <name>Zn(2+)</name>
        <dbReference type="ChEBI" id="CHEBI:29105"/>
        <label>1</label>
    </ligand>
</feature>
<feature type="binding site" evidence="12">
    <location>
        <position position="532"/>
    </location>
    <ligand>
        <name>Zn(2+)</name>
        <dbReference type="ChEBI" id="CHEBI:29105"/>
        <label>1</label>
    </ligand>
</feature>
<dbReference type="GO" id="GO:0008270">
    <property type="term" value="F:zinc ion binding"/>
    <property type="evidence" value="ECO:0007669"/>
    <property type="project" value="UniProtKB-UniRule"/>
</dbReference>
<comment type="subunit">
    <text evidence="12">Component of the replication restart primosome.</text>
</comment>
<dbReference type="InterPro" id="IPR041236">
    <property type="entry name" value="PriA_C"/>
</dbReference>
<evidence type="ECO:0000256" key="9">
    <source>
        <dbReference type="ARBA" id="ARBA00023125"/>
    </source>
</evidence>
<keyword evidence="16" id="KW-1185">Reference proteome</keyword>
<keyword evidence="3 12" id="KW-0479">Metal-binding</keyword>
<keyword evidence="5 12" id="KW-0378">Hydrolase</keyword>
<dbReference type="FunFam" id="3.40.50.300:FF:000489">
    <property type="entry name" value="Primosome assembly protein PriA"/>
    <property type="match status" value="1"/>
</dbReference>
<evidence type="ECO:0000256" key="4">
    <source>
        <dbReference type="ARBA" id="ARBA00022741"/>
    </source>
</evidence>
<dbReference type="GO" id="GO:1990077">
    <property type="term" value="C:primosome complex"/>
    <property type="evidence" value="ECO:0007669"/>
    <property type="project" value="UniProtKB-UniRule"/>
</dbReference>
<dbReference type="EC" id="5.6.2.4" evidence="12"/>
<dbReference type="CDD" id="cd18804">
    <property type="entry name" value="SF2_C_priA"/>
    <property type="match status" value="1"/>
</dbReference>
<evidence type="ECO:0000256" key="11">
    <source>
        <dbReference type="ARBA" id="ARBA00048988"/>
    </source>
</evidence>
<comment type="catalytic activity">
    <reaction evidence="11 12">
        <text>ATP + H2O = ADP + phosphate + H(+)</text>
        <dbReference type="Rhea" id="RHEA:13065"/>
        <dbReference type="ChEBI" id="CHEBI:15377"/>
        <dbReference type="ChEBI" id="CHEBI:15378"/>
        <dbReference type="ChEBI" id="CHEBI:30616"/>
        <dbReference type="ChEBI" id="CHEBI:43474"/>
        <dbReference type="ChEBI" id="CHEBI:456216"/>
        <dbReference type="EC" id="5.6.2.4"/>
    </reaction>
</comment>
<dbReference type="InterPro" id="IPR014001">
    <property type="entry name" value="Helicase_ATP-bd"/>
</dbReference>
<protein>
    <recommendedName>
        <fullName evidence="12">Replication restart protein PriA</fullName>
    </recommendedName>
    <alternativeName>
        <fullName evidence="12">ATP-dependent DNA helicase PriA</fullName>
        <ecNumber evidence="12">5.6.2.4</ecNumber>
    </alternativeName>
    <alternativeName>
        <fullName evidence="12">DNA 3'-5' helicase PriA</fullName>
    </alternativeName>
</protein>
<dbReference type="InterPro" id="IPR011545">
    <property type="entry name" value="DEAD/DEAH_box_helicase_dom"/>
</dbReference>
<evidence type="ECO:0000256" key="8">
    <source>
        <dbReference type="ARBA" id="ARBA00022840"/>
    </source>
</evidence>
<gene>
    <name evidence="12" type="primary">priA</name>
    <name evidence="15" type="ORF">BCY91_06970</name>
</gene>
<dbReference type="PROSITE" id="PS51192">
    <property type="entry name" value="HELICASE_ATP_BIND_1"/>
    <property type="match status" value="1"/>
</dbReference>
<comment type="caution">
    <text evidence="15">The sequence shown here is derived from an EMBL/GenBank/DDBJ whole genome shotgun (WGS) entry which is preliminary data.</text>
</comment>
<dbReference type="InterPro" id="IPR040498">
    <property type="entry name" value="PriA_CRR"/>
</dbReference>
<evidence type="ECO:0000256" key="7">
    <source>
        <dbReference type="ARBA" id="ARBA00022833"/>
    </source>
</evidence>
<dbReference type="NCBIfam" id="TIGR00595">
    <property type="entry name" value="priA"/>
    <property type="match status" value="1"/>
</dbReference>
<feature type="domain" description="Helicase C-terminal" evidence="14">
    <location>
        <begin position="564"/>
        <end position="721"/>
    </location>
</feature>
<comment type="function">
    <text evidence="12">Initiates the restart of stalled replication forks, which reloads the replicative helicase on sites other than the origin of replication. Recognizes and binds to abandoned replication forks and remodels them to uncover a helicase loading site. Promotes assembly of the primosome at these replication forks.</text>
</comment>
<comment type="similarity">
    <text evidence="12">Belongs to the helicase family. PriA subfamily.</text>
</comment>
<keyword evidence="1 12" id="KW-0639">Primosome</keyword>
<dbReference type="GO" id="GO:0003677">
    <property type="term" value="F:DNA binding"/>
    <property type="evidence" value="ECO:0007669"/>
    <property type="project" value="UniProtKB-UniRule"/>
</dbReference>
<dbReference type="InterPro" id="IPR001650">
    <property type="entry name" value="Helicase_C-like"/>
</dbReference>
<dbReference type="PANTHER" id="PTHR30580:SF0">
    <property type="entry name" value="PRIMOSOMAL PROTEIN N"/>
    <property type="match status" value="1"/>
</dbReference>
<evidence type="ECO:0000256" key="6">
    <source>
        <dbReference type="ARBA" id="ARBA00022806"/>
    </source>
</evidence>
<dbReference type="InterPro" id="IPR005259">
    <property type="entry name" value="PriA"/>
</dbReference>
<feature type="binding site" evidence="12">
    <location>
        <position position="562"/>
    </location>
    <ligand>
        <name>Zn(2+)</name>
        <dbReference type="ChEBI" id="CHEBI:29105"/>
        <label>2</label>
    </ligand>
</feature>
<dbReference type="SMART" id="SM00490">
    <property type="entry name" value="HELICc"/>
    <property type="match status" value="1"/>
</dbReference>
<evidence type="ECO:0000256" key="12">
    <source>
        <dbReference type="HAMAP-Rule" id="MF_00983"/>
    </source>
</evidence>
<dbReference type="PROSITE" id="PS51194">
    <property type="entry name" value="HELICASE_CTER"/>
    <property type="match status" value="1"/>
</dbReference>
<proteinExistence type="inferred from homology"/>
<dbReference type="Pfam" id="PF17764">
    <property type="entry name" value="PriA_3primeBD"/>
    <property type="match status" value="1"/>
</dbReference>
<dbReference type="Pfam" id="PF00270">
    <property type="entry name" value="DEAD"/>
    <property type="match status" value="1"/>
</dbReference>
<dbReference type="InterPro" id="IPR041222">
    <property type="entry name" value="PriA_3primeBD"/>
</dbReference>
<dbReference type="GO" id="GO:0006310">
    <property type="term" value="P:DNA recombination"/>
    <property type="evidence" value="ECO:0007669"/>
    <property type="project" value="InterPro"/>
</dbReference>
<sequence length="826" mass="93489">MFDFDSEELNQQTLFVEVILPLAIPGTYTYRVPKHLNALTEVGKRVVVQFGKSKIYTAIVSAIGQKAPVKYEAKYLIDVLDEKAIVTQQQLKLWQWIAEYYLCTLGEVMAAALPSALKLASETRIVLNANPDFDKSLLNDKEFLVLDALELKHELSVTDVTKILAQKSVFPILRSLFSKNLIYILEEIDEKFQPKKVAVIQLNPLYQDKENLKHLFAELEKAPKQVDALLGYIKLAKSGKSVKKTDLLEATGVSAGVIKALVDKEVFIAAHEVISRFTHPDLTAVMDFTLSDAQQQALSALQKSINEKSVTLLHGITSSGKTQIYIRLIEDYLALGKQVLYLLPEIALTGQMIDRLKVYFKDQIIVYHSKFNDNERAEIWQKVLNNEVKIVLGARSSVFLPFADLGFVIVDEEHEASFKQFEPAPRYHARDVAIMLGTIAHAKVLLGSATPSLETYFNALNNKFGLVKLAERYGGVKLPYIEVVSIAEERNRKLIKEHFTSVLLEGINTAIANQEQVILFQNRRGYVPILICQTCGNTPKCINCDVSLTYHKASGKLHCHYCGYKEDNITECPACASKHIAYKGLGTEKIEDDLKVILPDVRVARMDYDTTRNKNAHQVILNDFEDRKIDVLVGTQMVAKGLDFENITLIGIINADSIIQFPDFRAYERSFQLLSQVAGRAGRRSKQGKVIIQTYDAKHRVIQQVVNHDYESMYHEEMIERRQFKYPPFYKIIQLNIKHKDLGMLLKISDAFAKLLKHYLGDMVIGPHSPLVGRVRNYYIQTITIKIDWASQSLSKIKVLLKEQISVFEADKANKGAFIIADVDPY</sequence>
<dbReference type="Gene3D" id="3.40.50.300">
    <property type="entry name" value="P-loop containing nucleotide triphosphate hydrolases"/>
    <property type="match status" value="2"/>
</dbReference>
<comment type="cofactor">
    <cofactor evidence="12">
        <name>Zn(2+)</name>
        <dbReference type="ChEBI" id="CHEBI:29105"/>
    </cofactor>
    <text evidence="12">Binds 2 zinc ions per subunit.</text>
</comment>
<keyword evidence="6 12" id="KW-0347">Helicase</keyword>
<evidence type="ECO:0000259" key="14">
    <source>
        <dbReference type="PROSITE" id="PS51194"/>
    </source>
</evidence>
<dbReference type="Pfam" id="PF18074">
    <property type="entry name" value="PriA_C"/>
    <property type="match status" value="1"/>
</dbReference>
<feature type="binding site" evidence="12">
    <location>
        <position position="544"/>
    </location>
    <ligand>
        <name>Zn(2+)</name>
        <dbReference type="ChEBI" id="CHEBI:29105"/>
        <label>2</label>
    </ligand>
</feature>
<feature type="binding site" evidence="12">
    <location>
        <position position="541"/>
    </location>
    <ligand>
        <name>Zn(2+)</name>
        <dbReference type="ChEBI" id="CHEBI:29105"/>
        <label>2</label>
    </ligand>
</feature>
<dbReference type="PANTHER" id="PTHR30580">
    <property type="entry name" value="PRIMOSOMAL PROTEIN N"/>
    <property type="match status" value="1"/>
</dbReference>
<evidence type="ECO:0000259" key="13">
    <source>
        <dbReference type="PROSITE" id="PS51192"/>
    </source>
</evidence>
<keyword evidence="4 12" id="KW-0547">Nucleotide-binding</keyword>
<feature type="binding site" evidence="12">
    <location>
        <position position="559"/>
    </location>
    <ligand>
        <name>Zn(2+)</name>
        <dbReference type="ChEBI" id="CHEBI:29105"/>
        <label>2</label>
    </ligand>
</feature>
<dbReference type="FunFam" id="3.40.1440.60:FF:000001">
    <property type="entry name" value="Primosomal protein N"/>
    <property type="match status" value="1"/>
</dbReference>
<dbReference type="SMART" id="SM00487">
    <property type="entry name" value="DEXDc"/>
    <property type="match status" value="1"/>
</dbReference>
<dbReference type="OrthoDB" id="9759544at2"/>